<comment type="subcellular location">
    <subcellularLocation>
        <location evidence="2">Mitochondrion</location>
    </subcellularLocation>
</comment>
<evidence type="ECO:0000313" key="9">
    <source>
        <dbReference type="Proteomes" id="UP000005222"/>
    </source>
</evidence>
<comment type="function">
    <text evidence="1">Putative mitochondrial redox protein which could be involved in the reduction of small toxic molecules.</text>
</comment>
<reference evidence="9" key="2">
    <citation type="journal article" date="2012" name="G3 (Bethesda)">
        <title>Pichia sorbitophila, an interspecies yeast hybrid reveals early steps of genome resolution following polyploidization.</title>
        <authorList>
            <person name="Leh Louis V."/>
            <person name="Despons L."/>
            <person name="Friedrich A."/>
            <person name="Martin T."/>
            <person name="Durrens P."/>
            <person name="Casaregola S."/>
            <person name="Neuveglise C."/>
            <person name="Fairhead C."/>
            <person name="Marck C."/>
            <person name="Cruz J.A."/>
            <person name="Straub M.L."/>
            <person name="Kugler V."/>
            <person name="Sacerdot C."/>
            <person name="Uzunov Z."/>
            <person name="Thierry A."/>
            <person name="Weiss S."/>
            <person name="Bleykasten C."/>
            <person name="De Montigny J."/>
            <person name="Jacques N."/>
            <person name="Jung P."/>
            <person name="Lemaire M."/>
            <person name="Mallet S."/>
            <person name="Morel G."/>
            <person name="Richard G.F."/>
            <person name="Sarkar A."/>
            <person name="Savel G."/>
            <person name="Schacherer J."/>
            <person name="Seret M.L."/>
            <person name="Talla E."/>
            <person name="Samson G."/>
            <person name="Jubin C."/>
            <person name="Poulain J."/>
            <person name="Vacherie B."/>
            <person name="Barbe V."/>
            <person name="Pelletier E."/>
            <person name="Sherman D.J."/>
            <person name="Westhof E."/>
            <person name="Weissenbach J."/>
            <person name="Baret P.V."/>
            <person name="Wincker P."/>
            <person name="Gaillardin C."/>
            <person name="Dujon B."/>
            <person name="Souciet J.L."/>
        </authorList>
    </citation>
    <scope>NUCLEOTIDE SEQUENCE [LARGE SCALE GENOMIC DNA]</scope>
    <source>
        <strain evidence="9">ATCC MYA-4447 / BCRC 22081 / CBS 7064 / NBRC 10061 / NRRL Y-12695</strain>
    </source>
</reference>
<dbReference type="GO" id="GO:0016491">
    <property type="term" value="F:oxidoreductase activity"/>
    <property type="evidence" value="ECO:0007669"/>
    <property type="project" value="UniProtKB-KW"/>
</dbReference>
<dbReference type="InterPro" id="IPR012882">
    <property type="entry name" value="Fmp46"/>
</dbReference>
<evidence type="ECO:0000256" key="5">
    <source>
        <dbReference type="ARBA" id="ARBA00023002"/>
    </source>
</evidence>
<reference evidence="7" key="1">
    <citation type="submission" date="2011-10" db="EMBL/GenBank/DDBJ databases">
        <authorList>
            <person name="Genoscope - CEA"/>
        </authorList>
    </citation>
    <scope>NUCLEOTIDE SEQUENCE</scope>
</reference>
<evidence type="ECO:0000256" key="3">
    <source>
        <dbReference type="ARBA" id="ARBA00009734"/>
    </source>
</evidence>
<name>G8Y9I8_PICSO</name>
<dbReference type="PANTHER" id="PTHR28071">
    <property type="entry name" value="REDOX PROTEIN FMP46, MITOCHONDRIAL-RELATED"/>
    <property type="match status" value="1"/>
</dbReference>
<dbReference type="Proteomes" id="UP000005222">
    <property type="component" value="Chromosome L"/>
</dbReference>
<dbReference type="PANTHER" id="PTHR28071:SF1">
    <property type="entry name" value="REDOX PROTEIN FMP46, MITOCHONDRIAL-RELATED"/>
    <property type="match status" value="1"/>
</dbReference>
<dbReference type="GO" id="GO:0005739">
    <property type="term" value="C:mitochondrion"/>
    <property type="evidence" value="ECO:0007669"/>
    <property type="project" value="UniProtKB-SubCell"/>
</dbReference>
<dbReference type="OrthoDB" id="4044803at2759"/>
<organism evidence="7 9">
    <name type="scientific">Pichia sorbitophila (strain ATCC MYA-4447 / BCRC 22081 / CBS 7064 / NBRC 10061 / NRRL Y-12695)</name>
    <name type="common">Hybrid yeast</name>
    <dbReference type="NCBI Taxonomy" id="559304"/>
    <lineage>
        <taxon>Eukaryota</taxon>
        <taxon>Fungi</taxon>
        <taxon>Dikarya</taxon>
        <taxon>Ascomycota</taxon>
        <taxon>Saccharomycotina</taxon>
        <taxon>Pichiomycetes</taxon>
        <taxon>Debaryomycetaceae</taxon>
        <taxon>Millerozyma</taxon>
    </lineage>
</organism>
<protein>
    <submittedName>
        <fullName evidence="7">Piso0_004705 protein</fullName>
    </submittedName>
</protein>
<dbReference type="SUPFAM" id="SSF52833">
    <property type="entry name" value="Thioredoxin-like"/>
    <property type="match status" value="1"/>
</dbReference>
<evidence type="ECO:0000313" key="8">
    <source>
        <dbReference type="EMBL" id="CCE85133.1"/>
    </source>
</evidence>
<comment type="similarity">
    <text evidence="3">Belongs to the FMP46 family.</text>
</comment>
<dbReference type="Gene3D" id="3.40.30.10">
    <property type="entry name" value="Glutaredoxin"/>
    <property type="match status" value="1"/>
</dbReference>
<dbReference type="eggNOG" id="ENOG502SVID">
    <property type="taxonomic scope" value="Eukaryota"/>
</dbReference>
<dbReference type="EMBL" id="FO082049">
    <property type="protein sequence ID" value="CCE84102.1"/>
    <property type="molecule type" value="Genomic_DNA"/>
</dbReference>
<evidence type="ECO:0000256" key="6">
    <source>
        <dbReference type="ARBA" id="ARBA00023128"/>
    </source>
</evidence>
<dbReference type="EMBL" id="FO082048">
    <property type="protein sequence ID" value="CCE85133.1"/>
    <property type="molecule type" value="Genomic_DNA"/>
</dbReference>
<keyword evidence="5" id="KW-0560">Oxidoreductase</keyword>
<gene>
    <name evidence="7" type="primary">Piso0_004705</name>
    <name evidence="7" type="ORF">GNLVRS01_PISO0K22758g</name>
    <name evidence="8" type="ORF">GNLVRS01_PISO0L22759g</name>
</gene>
<keyword evidence="6" id="KW-0496">Mitochondrion</keyword>
<dbReference type="InterPro" id="IPR036249">
    <property type="entry name" value="Thioredoxin-like_sf"/>
</dbReference>
<sequence>MSLFRTLQHSPAVITMFHNQKVPASASLHDILSKAYYKLNDKDQLFQLDVCSNQMPTYDQYVLITSQCLKDKQSQSIIDACFPFMYERQLSEAKKRVTIRSPSGITPSPSGGHKVFSEGEYSLISETFASLLEENHPNVDPANIFKAPLVIDWDQCLIANDESTLSTLLKAYK</sequence>
<dbReference type="AlphaFoldDB" id="G8Y9I8"/>
<dbReference type="Pfam" id="PF07955">
    <property type="entry name" value="DUF1687"/>
    <property type="match status" value="1"/>
</dbReference>
<evidence type="ECO:0000256" key="4">
    <source>
        <dbReference type="ARBA" id="ARBA00022946"/>
    </source>
</evidence>
<proteinExistence type="inferred from homology"/>
<keyword evidence="9" id="KW-1185">Reference proteome</keyword>
<evidence type="ECO:0000313" key="7">
    <source>
        <dbReference type="EMBL" id="CCE84102.1"/>
    </source>
</evidence>
<evidence type="ECO:0000256" key="1">
    <source>
        <dbReference type="ARBA" id="ARBA00002963"/>
    </source>
</evidence>
<accession>G8Y9I8</accession>
<keyword evidence="4" id="KW-0809">Transit peptide</keyword>
<dbReference type="HOGENOM" id="CLU_108996_0_0_1"/>
<dbReference type="Proteomes" id="UP000005222">
    <property type="component" value="Chromosome K"/>
</dbReference>
<dbReference type="InParanoid" id="G8Y9I8"/>
<evidence type="ECO:0000256" key="2">
    <source>
        <dbReference type="ARBA" id="ARBA00004173"/>
    </source>
</evidence>